<gene>
    <name evidence="4" type="ORF">CEUR00632_LOCUS10019</name>
</gene>
<sequence>MYKLPFVDSPPSLTAKRVKFIVDGVNNASAQHGLRLQDTVLVLNTWDEPRCTKSLHCTMPVFSLIKQWDWRAGRGLQSDVLLPFFSHFYGDVIDTPWDEKIGKALMRAAAQNGMHRNCTRLWLLELARSHPVGQRLLDVGITNNLKKGLKVDTADYVDIPSHAKWKYLLSTDGFTASCRFGKLLQTNSVVLKEESRWIEYYYRSVHAGTHFYSFTKDNVLQVLLRLEASPPSELQSVTRSAQAFGYRHLSTAAKALYVARVIELHNACFQGVMEFVAGLPDGAARSLDALLDAARVWRA</sequence>
<dbReference type="GO" id="GO:0016740">
    <property type="term" value="F:transferase activity"/>
    <property type="evidence" value="ECO:0007669"/>
    <property type="project" value="UniProtKB-KW"/>
</dbReference>
<evidence type="ECO:0000259" key="3">
    <source>
        <dbReference type="SMART" id="SM00672"/>
    </source>
</evidence>
<feature type="domain" description="Glycosyl transferase CAP10" evidence="3">
    <location>
        <begin position="35"/>
        <end position="259"/>
    </location>
</feature>
<accession>A0A7R9YW00</accession>
<name>A0A7R9YW00_9CHLO</name>
<dbReference type="PANTHER" id="PTHR12203">
    <property type="entry name" value="KDEL LYS-ASP-GLU-LEU CONTAINING - RELATED"/>
    <property type="match status" value="1"/>
</dbReference>
<dbReference type="EMBL" id="HBEC01021734">
    <property type="protein sequence ID" value="CAD8289980.1"/>
    <property type="molecule type" value="Transcribed_RNA"/>
</dbReference>
<reference evidence="4" key="1">
    <citation type="submission" date="2021-01" db="EMBL/GenBank/DDBJ databases">
        <authorList>
            <person name="Corre E."/>
            <person name="Pelletier E."/>
            <person name="Niang G."/>
            <person name="Scheremetjew M."/>
            <person name="Finn R."/>
            <person name="Kale V."/>
            <person name="Holt S."/>
            <person name="Cochrane G."/>
            <person name="Meng A."/>
            <person name="Brown T."/>
            <person name="Cohen L."/>
        </authorList>
    </citation>
    <scope>NUCLEOTIDE SEQUENCE</scope>
    <source>
        <strain evidence="4">CCMP219</strain>
    </source>
</reference>
<dbReference type="SMART" id="SM00672">
    <property type="entry name" value="CAP10"/>
    <property type="match status" value="1"/>
</dbReference>
<comment type="similarity">
    <text evidence="1">Belongs to the glycosyltransferase 90 family.</text>
</comment>
<dbReference type="Pfam" id="PF05686">
    <property type="entry name" value="Glyco_transf_90"/>
    <property type="match status" value="1"/>
</dbReference>
<protein>
    <recommendedName>
        <fullName evidence="3">Glycosyl transferase CAP10 domain-containing protein</fullName>
    </recommendedName>
</protein>
<evidence type="ECO:0000256" key="1">
    <source>
        <dbReference type="ARBA" id="ARBA00010118"/>
    </source>
</evidence>
<evidence type="ECO:0000256" key="2">
    <source>
        <dbReference type="ARBA" id="ARBA00022679"/>
    </source>
</evidence>
<keyword evidence="2" id="KW-0808">Transferase</keyword>
<proteinExistence type="inferred from homology"/>
<organism evidence="4">
    <name type="scientific">Chlamydomonas euryale</name>
    <dbReference type="NCBI Taxonomy" id="1486919"/>
    <lineage>
        <taxon>Eukaryota</taxon>
        <taxon>Viridiplantae</taxon>
        <taxon>Chlorophyta</taxon>
        <taxon>core chlorophytes</taxon>
        <taxon>Chlorophyceae</taxon>
        <taxon>CS clade</taxon>
        <taxon>Chlamydomonadales</taxon>
        <taxon>Chlamydomonadaceae</taxon>
        <taxon>Chlamydomonas</taxon>
    </lineage>
</organism>
<dbReference type="PANTHER" id="PTHR12203:SF35">
    <property type="entry name" value="PROTEIN O-GLUCOSYLTRANSFERASE 1"/>
    <property type="match status" value="1"/>
</dbReference>
<dbReference type="InterPro" id="IPR006598">
    <property type="entry name" value="CAP10"/>
</dbReference>
<dbReference type="InterPro" id="IPR051091">
    <property type="entry name" value="O-Glucosyltr/Glycosyltrsf_90"/>
</dbReference>
<dbReference type="AlphaFoldDB" id="A0A7R9YW00"/>
<evidence type="ECO:0000313" key="4">
    <source>
        <dbReference type="EMBL" id="CAD8289980.1"/>
    </source>
</evidence>